<proteinExistence type="predicted"/>
<dbReference type="Proteomes" id="UP001501456">
    <property type="component" value="Unassembled WGS sequence"/>
</dbReference>
<evidence type="ECO:0000256" key="2">
    <source>
        <dbReference type="SAM" id="SignalP"/>
    </source>
</evidence>
<sequence length="522" mass="58255">MKQKRLTNYLKLGILLFGFSLLSNSCQKDDGQFQTTKEIQTDSNIKISTLRTTEIEQNKRLINKISKLKTDIKAKSSNSSNNRDVYNSEYDFTINTDYAKHIDNGINHTYTFPIYRAQDNGLLENLLLVEQNDDTFKAYIVQYEFTEAEITAINFKEKINLENKVTFIEIDDNGLSDDIFGKYYYNGNCYEDNYVYQQASNCTAGGNHSFSDGAYSEDNPSGCKAWGTINMATTGGYVNIPTLVPCDGGGGSPSNGGNPPDYNPTNPNNNPHGGGGSGNPTTPITCKRCPELDTDPVGTTQDECDKITQLFQDYPTLVAALQTNKGQTDLLQERGVYVVNTATIPQNPPIGQNGQVELDAPNGQYICFSHTHNSPANTTYSVPSWGDFVDAIVPLVKSNKLDETRFVGFLFTADGTSYAYTINNITAFNQFWSLPGEPEFSMEQLNKRIKLMKDYYAPNDPSAQPLIQENSNDNITDLKHFLDFINDNNMGVTFFEESNNFTTFEQLTHNKTTNMVDNTPCN</sequence>
<evidence type="ECO:0000313" key="4">
    <source>
        <dbReference type="Proteomes" id="UP001501456"/>
    </source>
</evidence>
<gene>
    <name evidence="3" type="ORF">GCM10022271_22800</name>
</gene>
<comment type="caution">
    <text evidence="3">The sequence shown here is derived from an EMBL/GenBank/DDBJ whole genome shotgun (WGS) entry which is preliminary data.</text>
</comment>
<keyword evidence="4" id="KW-1185">Reference proteome</keyword>
<name>A0ABP7HEL9_9FLAO</name>
<organism evidence="3 4">
    <name type="scientific">Corallibacter vietnamensis</name>
    <dbReference type="NCBI Taxonomy" id="904130"/>
    <lineage>
        <taxon>Bacteria</taxon>
        <taxon>Pseudomonadati</taxon>
        <taxon>Bacteroidota</taxon>
        <taxon>Flavobacteriia</taxon>
        <taxon>Flavobacteriales</taxon>
        <taxon>Flavobacteriaceae</taxon>
        <taxon>Corallibacter</taxon>
    </lineage>
</organism>
<feature type="chain" id="PRO_5045707088" evidence="2">
    <location>
        <begin position="29"/>
        <end position="522"/>
    </location>
</feature>
<evidence type="ECO:0000313" key="3">
    <source>
        <dbReference type="EMBL" id="GAA3789903.1"/>
    </source>
</evidence>
<reference evidence="4" key="1">
    <citation type="journal article" date="2019" name="Int. J. Syst. Evol. Microbiol.">
        <title>The Global Catalogue of Microorganisms (GCM) 10K type strain sequencing project: providing services to taxonomists for standard genome sequencing and annotation.</title>
        <authorList>
            <consortium name="The Broad Institute Genomics Platform"/>
            <consortium name="The Broad Institute Genome Sequencing Center for Infectious Disease"/>
            <person name="Wu L."/>
            <person name="Ma J."/>
        </authorList>
    </citation>
    <scope>NUCLEOTIDE SEQUENCE [LARGE SCALE GENOMIC DNA]</scope>
    <source>
        <strain evidence="4">JCM 17525</strain>
    </source>
</reference>
<dbReference type="EMBL" id="BAABBI010000004">
    <property type="protein sequence ID" value="GAA3789903.1"/>
    <property type="molecule type" value="Genomic_DNA"/>
</dbReference>
<feature type="signal peptide" evidence="2">
    <location>
        <begin position="1"/>
        <end position="28"/>
    </location>
</feature>
<protein>
    <submittedName>
        <fullName evidence="3">Uncharacterized protein</fullName>
    </submittedName>
</protein>
<feature type="region of interest" description="Disordered" evidence="1">
    <location>
        <begin position="248"/>
        <end position="284"/>
    </location>
</feature>
<feature type="compositionally biased region" description="Low complexity" evidence="1">
    <location>
        <begin position="255"/>
        <end position="271"/>
    </location>
</feature>
<keyword evidence="2" id="KW-0732">Signal</keyword>
<evidence type="ECO:0000256" key="1">
    <source>
        <dbReference type="SAM" id="MobiDB-lite"/>
    </source>
</evidence>
<dbReference type="RefSeq" id="WP_344730720.1">
    <property type="nucleotide sequence ID" value="NZ_BAABBI010000004.1"/>
</dbReference>
<accession>A0ABP7HEL9</accession>